<evidence type="ECO:0000313" key="2">
    <source>
        <dbReference type="Proteomes" id="UP001057402"/>
    </source>
</evidence>
<organism evidence="1 2">
    <name type="scientific">Melastoma candidum</name>
    <dbReference type="NCBI Taxonomy" id="119954"/>
    <lineage>
        <taxon>Eukaryota</taxon>
        <taxon>Viridiplantae</taxon>
        <taxon>Streptophyta</taxon>
        <taxon>Embryophyta</taxon>
        <taxon>Tracheophyta</taxon>
        <taxon>Spermatophyta</taxon>
        <taxon>Magnoliopsida</taxon>
        <taxon>eudicotyledons</taxon>
        <taxon>Gunneridae</taxon>
        <taxon>Pentapetalae</taxon>
        <taxon>rosids</taxon>
        <taxon>malvids</taxon>
        <taxon>Myrtales</taxon>
        <taxon>Melastomataceae</taxon>
        <taxon>Melastomatoideae</taxon>
        <taxon>Melastomateae</taxon>
        <taxon>Melastoma</taxon>
    </lineage>
</organism>
<keyword evidence="2" id="KW-1185">Reference proteome</keyword>
<protein>
    <submittedName>
        <fullName evidence="1">Uncharacterized protein</fullName>
    </submittedName>
</protein>
<reference evidence="2" key="1">
    <citation type="journal article" date="2023" name="Front. Plant Sci.">
        <title>Chromosomal-level genome assembly of Melastoma candidum provides insights into trichome evolution.</title>
        <authorList>
            <person name="Zhong Y."/>
            <person name="Wu W."/>
            <person name="Sun C."/>
            <person name="Zou P."/>
            <person name="Liu Y."/>
            <person name="Dai S."/>
            <person name="Zhou R."/>
        </authorList>
    </citation>
    <scope>NUCLEOTIDE SEQUENCE [LARGE SCALE GENOMIC DNA]</scope>
</reference>
<accession>A0ACB9QF98</accession>
<sequence length="280" mass="31922">MSPDCSLRRSYVYMGCQRRSLQIEIPGFLGQFWRSLWCLFGSSLRYSSTAHPQTDGQTEVVNRTLGNLIRSICGANPKLWDFALAQAEFAYNNAVHSSTGRSPFSIVYLKPPNHVLDLCTLPSSTKRSVAAQNLATQVQSTISEVKTKLEESNARYKEAADKHRRKKVFEEGEEVMIFLRKERIPAGQYNKLRQKKYGPFKIVRRINDNAYIVDLPKSMNISSTFNVADIYPFYRDDQPFYFDGNSGTSFPPEGGTDVDDVAEEFLKRSDKNKSNRRTGR</sequence>
<evidence type="ECO:0000313" key="1">
    <source>
        <dbReference type="EMBL" id="KAI4365070.1"/>
    </source>
</evidence>
<comment type="caution">
    <text evidence="1">The sequence shown here is derived from an EMBL/GenBank/DDBJ whole genome shotgun (WGS) entry which is preliminary data.</text>
</comment>
<proteinExistence type="predicted"/>
<name>A0ACB9QF98_9MYRT</name>
<dbReference type="Proteomes" id="UP001057402">
    <property type="component" value="Chromosome 6"/>
</dbReference>
<gene>
    <name evidence="1" type="ORF">MLD38_021090</name>
</gene>
<dbReference type="EMBL" id="CM042885">
    <property type="protein sequence ID" value="KAI4365070.1"/>
    <property type="molecule type" value="Genomic_DNA"/>
</dbReference>